<proteinExistence type="predicted"/>
<evidence type="ECO:0000313" key="3">
    <source>
        <dbReference type="Proteomes" id="UP000186817"/>
    </source>
</evidence>
<sequence length="147" mass="16173">MRLPLPPGVVGDICLQDARLVDAMSANASAAPTVALQSSQPNPQASVSPPNASQDVCPVPHKLTYDDFLVQYRRYVEGTISAAYVLEMWGEPTLDLMQAQQIVEDMDRDMATRCGTRAPRVREIRRKRLSLKGTASWAKKRKAYAAG</sequence>
<organism evidence="2 3">
    <name type="scientific">Symbiodinium microadriaticum</name>
    <name type="common">Dinoflagellate</name>
    <name type="synonym">Zooxanthella microadriatica</name>
    <dbReference type="NCBI Taxonomy" id="2951"/>
    <lineage>
        <taxon>Eukaryota</taxon>
        <taxon>Sar</taxon>
        <taxon>Alveolata</taxon>
        <taxon>Dinophyceae</taxon>
        <taxon>Suessiales</taxon>
        <taxon>Symbiodiniaceae</taxon>
        <taxon>Symbiodinium</taxon>
    </lineage>
</organism>
<evidence type="ECO:0000313" key="2">
    <source>
        <dbReference type="EMBL" id="OLP98105.1"/>
    </source>
</evidence>
<dbReference type="AlphaFoldDB" id="A0A1Q9DSE9"/>
<keyword evidence="3" id="KW-1185">Reference proteome</keyword>
<name>A0A1Q9DSE9_SYMMI</name>
<protein>
    <submittedName>
        <fullName evidence="2">Uncharacterized protein</fullName>
    </submittedName>
</protein>
<gene>
    <name evidence="2" type="ORF">AK812_SmicGene19485</name>
</gene>
<dbReference type="Proteomes" id="UP000186817">
    <property type="component" value="Unassembled WGS sequence"/>
</dbReference>
<reference evidence="2 3" key="1">
    <citation type="submission" date="2016-02" db="EMBL/GenBank/DDBJ databases">
        <title>Genome analysis of coral dinoflagellate symbionts highlights evolutionary adaptations to a symbiotic lifestyle.</title>
        <authorList>
            <person name="Aranda M."/>
            <person name="Li Y."/>
            <person name="Liew Y.J."/>
            <person name="Baumgarten S."/>
            <person name="Simakov O."/>
            <person name="Wilson M."/>
            <person name="Piel J."/>
            <person name="Ashoor H."/>
            <person name="Bougouffa S."/>
            <person name="Bajic V.B."/>
            <person name="Ryu T."/>
            <person name="Ravasi T."/>
            <person name="Bayer T."/>
            <person name="Micklem G."/>
            <person name="Kim H."/>
            <person name="Bhak J."/>
            <person name="Lajeunesse T.C."/>
            <person name="Voolstra C.R."/>
        </authorList>
    </citation>
    <scope>NUCLEOTIDE SEQUENCE [LARGE SCALE GENOMIC DNA]</scope>
    <source>
        <strain evidence="2 3">CCMP2467</strain>
    </source>
</reference>
<comment type="caution">
    <text evidence="2">The sequence shown here is derived from an EMBL/GenBank/DDBJ whole genome shotgun (WGS) entry which is preliminary data.</text>
</comment>
<accession>A0A1Q9DSE9</accession>
<feature type="region of interest" description="Disordered" evidence="1">
    <location>
        <begin position="34"/>
        <end position="53"/>
    </location>
</feature>
<dbReference type="EMBL" id="LSRX01000408">
    <property type="protein sequence ID" value="OLP98105.1"/>
    <property type="molecule type" value="Genomic_DNA"/>
</dbReference>
<evidence type="ECO:0000256" key="1">
    <source>
        <dbReference type="SAM" id="MobiDB-lite"/>
    </source>
</evidence>